<evidence type="ECO:0000256" key="5">
    <source>
        <dbReference type="ARBA" id="ARBA00023136"/>
    </source>
</evidence>
<dbReference type="GO" id="GO:0043025">
    <property type="term" value="C:neuronal cell body"/>
    <property type="evidence" value="ECO:0007669"/>
    <property type="project" value="TreeGrafter"/>
</dbReference>
<dbReference type="PANTHER" id="PTHR21143:SF133">
    <property type="entry name" value="GUSTATORY AND PHEROMONE RECEPTOR 32A-RELATED"/>
    <property type="match status" value="1"/>
</dbReference>
<evidence type="ECO:0000256" key="8">
    <source>
        <dbReference type="SAM" id="Phobius"/>
    </source>
</evidence>
<dbReference type="Pfam" id="PF08395">
    <property type="entry name" value="7tm_7"/>
    <property type="match status" value="1"/>
</dbReference>
<sequence length="131" mass="15070">MTSVSIMELVASLIWILYFLSQFFVLIIVSDLSTKEAEKTANYLHELFIESDDVELKEEIEIFSLQLLHRKVEFNACGFFKLDFSLLHSMVGAVTTYIIILMQFQDERDVLTPMCRTNCTIRSNSNTTLSA</sequence>
<accession>A0AAN8SC09</accession>
<dbReference type="GO" id="GO:0007635">
    <property type="term" value="P:chemosensory behavior"/>
    <property type="evidence" value="ECO:0007669"/>
    <property type="project" value="TreeGrafter"/>
</dbReference>
<evidence type="ECO:0000256" key="4">
    <source>
        <dbReference type="ARBA" id="ARBA00022989"/>
    </source>
</evidence>
<evidence type="ECO:0000313" key="9">
    <source>
        <dbReference type="EMBL" id="KAK6643893.1"/>
    </source>
</evidence>
<keyword evidence="2" id="KW-1003">Cell membrane</keyword>
<dbReference type="AlphaFoldDB" id="A0AAN8SC09"/>
<evidence type="ECO:0000256" key="1">
    <source>
        <dbReference type="ARBA" id="ARBA00004651"/>
    </source>
</evidence>
<keyword evidence="4 8" id="KW-1133">Transmembrane helix</keyword>
<dbReference type="InterPro" id="IPR013604">
    <property type="entry name" value="7TM_chemorcpt"/>
</dbReference>
<dbReference type="EMBL" id="JAWJWE010000001">
    <property type="protein sequence ID" value="KAK6643893.1"/>
    <property type="molecule type" value="Genomic_DNA"/>
</dbReference>
<name>A0AAN8SC09_POLSC</name>
<dbReference type="GO" id="GO:0050909">
    <property type="term" value="P:sensory perception of taste"/>
    <property type="evidence" value="ECO:0007669"/>
    <property type="project" value="InterPro"/>
</dbReference>
<dbReference type="GO" id="GO:0005886">
    <property type="term" value="C:plasma membrane"/>
    <property type="evidence" value="ECO:0007669"/>
    <property type="project" value="UniProtKB-SubCell"/>
</dbReference>
<dbReference type="GO" id="GO:0030425">
    <property type="term" value="C:dendrite"/>
    <property type="evidence" value="ECO:0007669"/>
    <property type="project" value="TreeGrafter"/>
</dbReference>
<evidence type="ECO:0000256" key="7">
    <source>
        <dbReference type="ARBA" id="ARBA00023224"/>
    </source>
</evidence>
<comment type="subcellular location">
    <subcellularLocation>
        <location evidence="1">Cell membrane</location>
        <topology evidence="1">Multi-pass membrane protein</topology>
    </subcellularLocation>
</comment>
<evidence type="ECO:0000256" key="2">
    <source>
        <dbReference type="ARBA" id="ARBA00022475"/>
    </source>
</evidence>
<dbReference type="GO" id="GO:0008049">
    <property type="term" value="P:male courtship behavior"/>
    <property type="evidence" value="ECO:0007669"/>
    <property type="project" value="TreeGrafter"/>
</dbReference>
<keyword evidence="6" id="KW-0675">Receptor</keyword>
<evidence type="ECO:0000256" key="6">
    <source>
        <dbReference type="ARBA" id="ARBA00023170"/>
    </source>
</evidence>
<gene>
    <name evidence="9" type="ORF">RUM43_000158</name>
</gene>
<dbReference type="PANTHER" id="PTHR21143">
    <property type="entry name" value="INVERTEBRATE GUSTATORY RECEPTOR"/>
    <property type="match status" value="1"/>
</dbReference>
<evidence type="ECO:0000256" key="3">
    <source>
        <dbReference type="ARBA" id="ARBA00022692"/>
    </source>
</evidence>
<dbReference type="GO" id="GO:0007165">
    <property type="term" value="P:signal transduction"/>
    <property type="evidence" value="ECO:0007669"/>
    <property type="project" value="UniProtKB-KW"/>
</dbReference>
<organism evidence="9 10">
    <name type="scientific">Polyplax serrata</name>
    <name type="common">Common mouse louse</name>
    <dbReference type="NCBI Taxonomy" id="468196"/>
    <lineage>
        <taxon>Eukaryota</taxon>
        <taxon>Metazoa</taxon>
        <taxon>Ecdysozoa</taxon>
        <taxon>Arthropoda</taxon>
        <taxon>Hexapoda</taxon>
        <taxon>Insecta</taxon>
        <taxon>Pterygota</taxon>
        <taxon>Neoptera</taxon>
        <taxon>Paraneoptera</taxon>
        <taxon>Psocodea</taxon>
        <taxon>Troctomorpha</taxon>
        <taxon>Phthiraptera</taxon>
        <taxon>Anoplura</taxon>
        <taxon>Polyplacidae</taxon>
        <taxon>Polyplax</taxon>
    </lineage>
</organism>
<protein>
    <submittedName>
        <fullName evidence="9">Uncharacterized protein</fullName>
    </submittedName>
</protein>
<dbReference type="Proteomes" id="UP001372834">
    <property type="component" value="Unassembled WGS sequence"/>
</dbReference>
<reference evidence="9 10" key="1">
    <citation type="submission" date="2023-10" db="EMBL/GenBank/DDBJ databases">
        <title>Genomes of two closely related lineages of the louse Polyplax serrata with different host specificities.</title>
        <authorList>
            <person name="Martinu J."/>
            <person name="Tarabai H."/>
            <person name="Stefka J."/>
            <person name="Hypsa V."/>
        </authorList>
    </citation>
    <scope>NUCLEOTIDE SEQUENCE [LARGE SCALE GENOMIC DNA]</scope>
    <source>
        <strain evidence="9">HR10_N</strain>
    </source>
</reference>
<keyword evidence="3 8" id="KW-0812">Transmembrane</keyword>
<keyword evidence="5 8" id="KW-0472">Membrane</keyword>
<dbReference type="GO" id="GO:0030424">
    <property type="term" value="C:axon"/>
    <property type="evidence" value="ECO:0007669"/>
    <property type="project" value="TreeGrafter"/>
</dbReference>
<proteinExistence type="predicted"/>
<keyword evidence="7" id="KW-0807">Transducer</keyword>
<feature type="transmembrane region" description="Helical" evidence="8">
    <location>
        <begin position="6"/>
        <end position="29"/>
    </location>
</feature>
<feature type="transmembrane region" description="Helical" evidence="8">
    <location>
        <begin position="84"/>
        <end position="104"/>
    </location>
</feature>
<comment type="caution">
    <text evidence="9">The sequence shown here is derived from an EMBL/GenBank/DDBJ whole genome shotgun (WGS) entry which is preliminary data.</text>
</comment>
<evidence type="ECO:0000313" key="10">
    <source>
        <dbReference type="Proteomes" id="UP001372834"/>
    </source>
</evidence>